<keyword evidence="1" id="KW-0677">Repeat</keyword>
<reference evidence="2" key="1">
    <citation type="submission" date="2021-02" db="EMBL/GenBank/DDBJ databases">
        <authorList>
            <person name="Nowell W R."/>
        </authorList>
    </citation>
    <scope>NUCLEOTIDE SEQUENCE</scope>
</reference>
<dbReference type="EMBL" id="CAJOBD010012390">
    <property type="protein sequence ID" value="CAF4179760.1"/>
    <property type="molecule type" value="Genomic_DNA"/>
</dbReference>
<sequence>MNQTIELITEVHRTHEINRSKVHKAFASLRQFINEHEARLKESISVIETNNTRQLEDYQIRLLDIQNSLDIQQDKFFEIVSKGEHIRLLQTEYGPVDYLNKIHKELRKLKVPTRTQYDIQGLEKLSQIKEDILQCGRVEQQINKSSAYENPWLEKKMADQKNSQWLDLSDEHLNDQDMKILAEKYHEITTLTTLSLQQNHIGLKGAKYLADALHDNKTLTVLSLSGNRFGPKGVRDLTNTLDANTSLTNVLVNGMNLCRNRRTCNINVN</sequence>
<dbReference type="InterPro" id="IPR001611">
    <property type="entry name" value="Leu-rich_rpt"/>
</dbReference>
<dbReference type="InterPro" id="IPR052201">
    <property type="entry name" value="LRR-containing_regulator"/>
</dbReference>
<evidence type="ECO:0000313" key="2">
    <source>
        <dbReference type="EMBL" id="CAF4179760.1"/>
    </source>
</evidence>
<proteinExistence type="predicted"/>
<dbReference type="PANTHER" id="PTHR24111">
    <property type="entry name" value="LEUCINE-RICH REPEAT-CONTAINING PROTEIN 34"/>
    <property type="match status" value="1"/>
</dbReference>
<organism evidence="2 3">
    <name type="scientific">Rotaria sordida</name>
    <dbReference type="NCBI Taxonomy" id="392033"/>
    <lineage>
        <taxon>Eukaryota</taxon>
        <taxon>Metazoa</taxon>
        <taxon>Spiralia</taxon>
        <taxon>Gnathifera</taxon>
        <taxon>Rotifera</taxon>
        <taxon>Eurotatoria</taxon>
        <taxon>Bdelloidea</taxon>
        <taxon>Philodinida</taxon>
        <taxon>Philodinidae</taxon>
        <taxon>Rotaria</taxon>
    </lineage>
</organism>
<protein>
    <submittedName>
        <fullName evidence="2">Uncharacterized protein</fullName>
    </submittedName>
</protein>
<dbReference type="SMART" id="SM00368">
    <property type="entry name" value="LRR_RI"/>
    <property type="match status" value="2"/>
</dbReference>
<dbReference type="SUPFAM" id="SSF52047">
    <property type="entry name" value="RNI-like"/>
    <property type="match status" value="1"/>
</dbReference>
<dbReference type="InterPro" id="IPR032675">
    <property type="entry name" value="LRR_dom_sf"/>
</dbReference>
<name>A0A820AMA5_9BILA</name>
<dbReference type="Pfam" id="PF13516">
    <property type="entry name" value="LRR_6"/>
    <property type="match status" value="2"/>
</dbReference>
<gene>
    <name evidence="2" type="ORF">JBS370_LOCUS35448</name>
</gene>
<evidence type="ECO:0000313" key="3">
    <source>
        <dbReference type="Proteomes" id="UP000663836"/>
    </source>
</evidence>
<accession>A0A820AMA5</accession>
<dbReference type="AlphaFoldDB" id="A0A820AMA5"/>
<dbReference type="Gene3D" id="3.80.10.10">
    <property type="entry name" value="Ribonuclease Inhibitor"/>
    <property type="match status" value="1"/>
</dbReference>
<evidence type="ECO:0000256" key="1">
    <source>
        <dbReference type="ARBA" id="ARBA00022737"/>
    </source>
</evidence>
<dbReference type="Proteomes" id="UP000663836">
    <property type="component" value="Unassembled WGS sequence"/>
</dbReference>
<comment type="caution">
    <text evidence="2">The sequence shown here is derived from an EMBL/GenBank/DDBJ whole genome shotgun (WGS) entry which is preliminary data.</text>
</comment>
<dbReference type="PANTHER" id="PTHR24111:SF0">
    <property type="entry name" value="LEUCINE-RICH REPEAT-CONTAINING PROTEIN"/>
    <property type="match status" value="1"/>
</dbReference>